<feature type="compositionally biased region" description="Basic and acidic residues" evidence="1">
    <location>
        <begin position="17"/>
        <end position="29"/>
    </location>
</feature>
<comment type="caution">
    <text evidence="2">The sequence shown here is derived from an EMBL/GenBank/DDBJ whole genome shotgun (WGS) entry which is preliminary data.</text>
</comment>
<name>A0A645H0J2_9ZZZZ</name>
<protein>
    <submittedName>
        <fullName evidence="2">Uncharacterized protein</fullName>
    </submittedName>
</protein>
<evidence type="ECO:0000256" key="1">
    <source>
        <dbReference type="SAM" id="MobiDB-lite"/>
    </source>
</evidence>
<sequence>MQQRNLCKNGAKQSSTFREEVSSERDSSRKVPLMQLWEDGEIKGREIGKMPPTVGLKAAIGPASG</sequence>
<evidence type="ECO:0000313" key="2">
    <source>
        <dbReference type="EMBL" id="MPN32565.1"/>
    </source>
</evidence>
<feature type="compositionally biased region" description="Polar residues" evidence="1">
    <location>
        <begin position="1"/>
        <end position="16"/>
    </location>
</feature>
<feature type="region of interest" description="Disordered" evidence="1">
    <location>
        <begin position="1"/>
        <end position="33"/>
    </location>
</feature>
<dbReference type="EMBL" id="VSSQ01084643">
    <property type="protein sequence ID" value="MPN32565.1"/>
    <property type="molecule type" value="Genomic_DNA"/>
</dbReference>
<dbReference type="AlphaFoldDB" id="A0A645H0J2"/>
<proteinExistence type="predicted"/>
<gene>
    <name evidence="2" type="ORF">SDC9_180044</name>
</gene>
<reference evidence="2" key="1">
    <citation type="submission" date="2019-08" db="EMBL/GenBank/DDBJ databases">
        <authorList>
            <person name="Kucharzyk K."/>
            <person name="Murdoch R.W."/>
            <person name="Higgins S."/>
            <person name="Loffler F."/>
        </authorList>
    </citation>
    <scope>NUCLEOTIDE SEQUENCE</scope>
</reference>
<accession>A0A645H0J2</accession>
<organism evidence="2">
    <name type="scientific">bioreactor metagenome</name>
    <dbReference type="NCBI Taxonomy" id="1076179"/>
    <lineage>
        <taxon>unclassified sequences</taxon>
        <taxon>metagenomes</taxon>
        <taxon>ecological metagenomes</taxon>
    </lineage>
</organism>